<evidence type="ECO:0000313" key="2">
    <source>
        <dbReference type="EMBL" id="CAD8409557.1"/>
    </source>
</evidence>
<feature type="transmembrane region" description="Helical" evidence="1">
    <location>
        <begin position="56"/>
        <end position="77"/>
    </location>
</feature>
<accession>A0A7S0C0Y7</accession>
<feature type="transmembrane region" description="Helical" evidence="1">
    <location>
        <begin position="24"/>
        <end position="44"/>
    </location>
</feature>
<protein>
    <recommendedName>
        <fullName evidence="3">Transmembrane protein</fullName>
    </recommendedName>
</protein>
<sequence length="248" mass="27179">MNPESVPFISCEDQRQPVFGLFNFYASLSSVPLLYVPFSSLLTAVRLVDVKKRSPFIHMTLIAWLLTLTVLFFTNLFQHVLGGHRSIQLHELLGAVQGLWHSCLLNALRRKNGWKSINERAGLTIAFVATAAVFGASFSLGTDAHEAAVGVVSGLTGIFVVGSHGALSWRDEHAWRLFLRSCVGLLLVLTFTGPHGLEKKLCDLRASIGYHAIVDHACIVCLFGGVAQNAVHLVDRVVTKQCDEKKSN</sequence>
<evidence type="ECO:0008006" key="3">
    <source>
        <dbReference type="Google" id="ProtNLM"/>
    </source>
</evidence>
<feature type="transmembrane region" description="Helical" evidence="1">
    <location>
        <begin position="177"/>
        <end position="197"/>
    </location>
</feature>
<proteinExistence type="predicted"/>
<name>A0A7S0C0Y7_9STRA</name>
<dbReference type="AlphaFoldDB" id="A0A7S0C0Y7"/>
<keyword evidence="1" id="KW-0472">Membrane</keyword>
<evidence type="ECO:0000256" key="1">
    <source>
        <dbReference type="SAM" id="Phobius"/>
    </source>
</evidence>
<feature type="transmembrane region" description="Helical" evidence="1">
    <location>
        <begin position="147"/>
        <end position="165"/>
    </location>
</feature>
<dbReference type="EMBL" id="HBEL01011923">
    <property type="protein sequence ID" value="CAD8409557.1"/>
    <property type="molecule type" value="Transcribed_RNA"/>
</dbReference>
<organism evidence="2">
    <name type="scientific">Proboscia inermis</name>
    <dbReference type="NCBI Taxonomy" id="420281"/>
    <lineage>
        <taxon>Eukaryota</taxon>
        <taxon>Sar</taxon>
        <taxon>Stramenopiles</taxon>
        <taxon>Ochrophyta</taxon>
        <taxon>Bacillariophyta</taxon>
        <taxon>Coscinodiscophyceae</taxon>
        <taxon>Rhizosoleniophycidae</taxon>
        <taxon>Rhizosoleniales</taxon>
        <taxon>Rhizosoleniaceae</taxon>
        <taxon>Proboscia</taxon>
    </lineage>
</organism>
<feature type="transmembrane region" description="Helical" evidence="1">
    <location>
        <begin position="120"/>
        <end position="141"/>
    </location>
</feature>
<gene>
    <name evidence="2" type="ORF">PINE0816_LOCUS5680</name>
</gene>
<keyword evidence="1" id="KW-1133">Transmembrane helix</keyword>
<keyword evidence="1" id="KW-0812">Transmembrane</keyword>
<reference evidence="2" key="1">
    <citation type="submission" date="2021-01" db="EMBL/GenBank/DDBJ databases">
        <authorList>
            <person name="Corre E."/>
            <person name="Pelletier E."/>
            <person name="Niang G."/>
            <person name="Scheremetjew M."/>
            <person name="Finn R."/>
            <person name="Kale V."/>
            <person name="Holt S."/>
            <person name="Cochrane G."/>
            <person name="Meng A."/>
            <person name="Brown T."/>
            <person name="Cohen L."/>
        </authorList>
    </citation>
    <scope>NUCLEOTIDE SEQUENCE</scope>
    <source>
        <strain evidence="2">CCAP1064/1</strain>
    </source>
</reference>
<feature type="transmembrane region" description="Helical" evidence="1">
    <location>
        <begin position="89"/>
        <end position="108"/>
    </location>
</feature>